<dbReference type="Proteomes" id="UP000295560">
    <property type="component" value="Unassembled WGS sequence"/>
</dbReference>
<dbReference type="InterPro" id="IPR050109">
    <property type="entry name" value="HTH-type_TetR-like_transc_reg"/>
</dbReference>
<feature type="domain" description="HTH tetR-type" evidence="5">
    <location>
        <begin position="9"/>
        <end position="69"/>
    </location>
</feature>
<evidence type="ECO:0000256" key="2">
    <source>
        <dbReference type="ARBA" id="ARBA00023125"/>
    </source>
</evidence>
<keyword evidence="2 4" id="KW-0238">DNA-binding</keyword>
<keyword evidence="3" id="KW-0804">Transcription</keyword>
<dbReference type="Gene3D" id="1.10.357.10">
    <property type="entry name" value="Tetracycline Repressor, domain 2"/>
    <property type="match status" value="1"/>
</dbReference>
<dbReference type="OrthoDB" id="2356263at2"/>
<evidence type="ECO:0000313" key="6">
    <source>
        <dbReference type="EMBL" id="TCK21530.1"/>
    </source>
</evidence>
<dbReference type="GO" id="GO:0003700">
    <property type="term" value="F:DNA-binding transcription factor activity"/>
    <property type="evidence" value="ECO:0007669"/>
    <property type="project" value="TreeGrafter"/>
</dbReference>
<proteinExistence type="predicted"/>
<dbReference type="PROSITE" id="PS01081">
    <property type="entry name" value="HTH_TETR_1"/>
    <property type="match status" value="1"/>
</dbReference>
<sequence>MVTRAEQAERTRAGILDTARRLFAAHGYTATSLQRIADEHGVTKANVYYYFRTKDALLDALMSQHVDAVEAVLDRAEAASGRADRIGIVVDGFVDQVVRSHRALAPVDPSDPGVRNRPTAKARIDELWERGMRLLFGEHPTVDEIAGFRMLNDLRPVTTALTHLGDDELRGVLRRVCLRLIPGAEVSGSARPEPSSPRTP</sequence>
<dbReference type="InterPro" id="IPR009057">
    <property type="entry name" value="Homeodomain-like_sf"/>
</dbReference>
<dbReference type="GO" id="GO:0000976">
    <property type="term" value="F:transcription cis-regulatory region binding"/>
    <property type="evidence" value="ECO:0007669"/>
    <property type="project" value="TreeGrafter"/>
</dbReference>
<keyword evidence="1" id="KW-0805">Transcription regulation</keyword>
<dbReference type="SUPFAM" id="SSF46689">
    <property type="entry name" value="Homeodomain-like"/>
    <property type="match status" value="1"/>
</dbReference>
<dbReference type="Pfam" id="PF00440">
    <property type="entry name" value="TetR_N"/>
    <property type="match status" value="1"/>
</dbReference>
<evidence type="ECO:0000256" key="4">
    <source>
        <dbReference type="PROSITE-ProRule" id="PRU00335"/>
    </source>
</evidence>
<dbReference type="EMBL" id="SMFZ01000002">
    <property type="protein sequence ID" value="TCK21530.1"/>
    <property type="molecule type" value="Genomic_DNA"/>
</dbReference>
<accession>A0A4R1HMH7</accession>
<dbReference type="AlphaFoldDB" id="A0A4R1HMH7"/>
<evidence type="ECO:0000259" key="5">
    <source>
        <dbReference type="PROSITE" id="PS50977"/>
    </source>
</evidence>
<gene>
    <name evidence="6" type="ORF">EV378_5518</name>
</gene>
<dbReference type="PANTHER" id="PTHR30055:SF234">
    <property type="entry name" value="HTH-TYPE TRANSCRIPTIONAL REGULATOR BETI"/>
    <property type="match status" value="1"/>
</dbReference>
<dbReference type="PROSITE" id="PS50977">
    <property type="entry name" value="HTH_TETR_2"/>
    <property type="match status" value="1"/>
</dbReference>
<dbReference type="InterPro" id="IPR001647">
    <property type="entry name" value="HTH_TetR"/>
</dbReference>
<evidence type="ECO:0000256" key="3">
    <source>
        <dbReference type="ARBA" id="ARBA00023163"/>
    </source>
</evidence>
<dbReference type="PRINTS" id="PR00455">
    <property type="entry name" value="HTHTETR"/>
</dbReference>
<feature type="DNA-binding region" description="H-T-H motif" evidence="4">
    <location>
        <begin position="32"/>
        <end position="51"/>
    </location>
</feature>
<dbReference type="InterPro" id="IPR023772">
    <property type="entry name" value="DNA-bd_HTH_TetR-type_CS"/>
</dbReference>
<comment type="caution">
    <text evidence="6">The sequence shown here is derived from an EMBL/GenBank/DDBJ whole genome shotgun (WGS) entry which is preliminary data.</text>
</comment>
<reference evidence="6 7" key="1">
    <citation type="submission" date="2019-03" db="EMBL/GenBank/DDBJ databases">
        <title>Sequencing the genomes of 1000 actinobacteria strains.</title>
        <authorList>
            <person name="Klenk H.-P."/>
        </authorList>
    </citation>
    <scope>NUCLEOTIDE SEQUENCE [LARGE SCALE GENOMIC DNA]</scope>
    <source>
        <strain evidence="6 7">DSM 44969</strain>
    </source>
</reference>
<dbReference type="RefSeq" id="WP_132430272.1">
    <property type="nucleotide sequence ID" value="NZ_SMFZ01000002.1"/>
</dbReference>
<evidence type="ECO:0000313" key="7">
    <source>
        <dbReference type="Proteomes" id="UP000295560"/>
    </source>
</evidence>
<organism evidence="6 7">
    <name type="scientific">Pseudonocardia endophytica</name>
    <dbReference type="NCBI Taxonomy" id="401976"/>
    <lineage>
        <taxon>Bacteria</taxon>
        <taxon>Bacillati</taxon>
        <taxon>Actinomycetota</taxon>
        <taxon>Actinomycetes</taxon>
        <taxon>Pseudonocardiales</taxon>
        <taxon>Pseudonocardiaceae</taxon>
        <taxon>Pseudonocardia</taxon>
    </lineage>
</organism>
<evidence type="ECO:0000256" key="1">
    <source>
        <dbReference type="ARBA" id="ARBA00023015"/>
    </source>
</evidence>
<keyword evidence="7" id="KW-1185">Reference proteome</keyword>
<protein>
    <submittedName>
        <fullName evidence="6">TetR family transcriptional regulator</fullName>
    </submittedName>
</protein>
<name>A0A4R1HMH7_PSEEN</name>
<dbReference type="PANTHER" id="PTHR30055">
    <property type="entry name" value="HTH-TYPE TRANSCRIPTIONAL REGULATOR RUTR"/>
    <property type="match status" value="1"/>
</dbReference>